<feature type="compositionally biased region" description="Low complexity" evidence="6">
    <location>
        <begin position="281"/>
        <end position="302"/>
    </location>
</feature>
<comment type="caution">
    <text evidence="7">The sequence shown here is derived from an EMBL/GenBank/DDBJ whole genome shotgun (WGS) entry which is preliminary data.</text>
</comment>
<evidence type="ECO:0000256" key="5">
    <source>
        <dbReference type="SAM" id="Coils"/>
    </source>
</evidence>
<evidence type="ECO:0000313" key="7">
    <source>
        <dbReference type="EMBL" id="GBG68523.1"/>
    </source>
</evidence>
<dbReference type="PANTHER" id="PTHR33405">
    <property type="entry name" value="PROTEIN FLX-LIKE 2"/>
    <property type="match status" value="1"/>
</dbReference>
<dbReference type="Gramene" id="GBG68523">
    <property type="protein sequence ID" value="GBG68523"/>
    <property type="gene ID" value="CBR_g3067"/>
</dbReference>
<evidence type="ECO:0000256" key="3">
    <source>
        <dbReference type="ARBA" id="ARBA00023054"/>
    </source>
</evidence>
<feature type="region of interest" description="Disordered" evidence="6">
    <location>
        <begin position="251"/>
        <end position="311"/>
    </location>
</feature>
<name>A0A388KEZ8_CHABU</name>
<dbReference type="AlphaFoldDB" id="A0A388KEZ8"/>
<dbReference type="OrthoDB" id="2018286at2759"/>
<proteinExistence type="inferred from homology"/>
<comment type="similarity">
    <text evidence="1">Belongs to the FLX family.</text>
</comment>
<feature type="coiled-coil region" evidence="5">
    <location>
        <begin position="60"/>
        <end position="108"/>
    </location>
</feature>
<gene>
    <name evidence="7" type="ORF">CBR_g3067</name>
</gene>
<evidence type="ECO:0000256" key="1">
    <source>
        <dbReference type="ARBA" id="ARBA00005405"/>
    </source>
</evidence>
<keyword evidence="2" id="KW-0217">Developmental protein</keyword>
<organism evidence="7 8">
    <name type="scientific">Chara braunii</name>
    <name type="common">Braun's stonewort</name>
    <dbReference type="NCBI Taxonomy" id="69332"/>
    <lineage>
        <taxon>Eukaryota</taxon>
        <taxon>Viridiplantae</taxon>
        <taxon>Streptophyta</taxon>
        <taxon>Charophyceae</taxon>
        <taxon>Charales</taxon>
        <taxon>Characeae</taxon>
        <taxon>Chara</taxon>
    </lineage>
</organism>
<keyword evidence="3 5" id="KW-0175">Coiled coil</keyword>
<accession>A0A388KEZ8</accession>
<dbReference type="Proteomes" id="UP000265515">
    <property type="component" value="Unassembled WGS sequence"/>
</dbReference>
<dbReference type="PANTHER" id="PTHR33405:SF20">
    <property type="entry name" value="PROTEIN FLX-LIKE 3"/>
    <property type="match status" value="1"/>
</dbReference>
<dbReference type="OMA" id="NPYPGIY"/>
<sequence>MPPGLPDRNAPLGPPMPRGPGPVNMMRPRPPGPAPPMFPGAAPPPPPQQVSLPAVMEHKLATAQTEMQRLLTENQRLAATLVGLRQEVAAAQGEIQRLNQTLTTHQAESEASMRNLADSNSRMLEELRAAEPLKQELHAARMEIQSLHVRCKEAETARAAAHQQLQGVTNDFQKARQELSQLPAMRQEVQKLPLLRQEILGLRQELQQARSHLDFERKVNAEQIENRQRMESNLVAMARENEKLRAELTNTERRASSGGNTPWSASAPGVQNDWSSDLWHTSSTPPAPISTTPTATTAPWSSYGASTRRPA</sequence>
<evidence type="ECO:0000256" key="6">
    <source>
        <dbReference type="SAM" id="MobiDB-lite"/>
    </source>
</evidence>
<dbReference type="STRING" id="69332.A0A388KEZ8"/>
<dbReference type="EMBL" id="BFEA01000101">
    <property type="protein sequence ID" value="GBG68523.1"/>
    <property type="molecule type" value="Genomic_DNA"/>
</dbReference>
<protein>
    <submittedName>
        <fullName evidence="7">Uncharacterized protein</fullName>
    </submittedName>
</protein>
<dbReference type="InterPro" id="IPR040353">
    <property type="entry name" value="FLX/FLX-like"/>
</dbReference>
<evidence type="ECO:0000256" key="2">
    <source>
        <dbReference type="ARBA" id="ARBA00022473"/>
    </source>
</evidence>
<feature type="region of interest" description="Disordered" evidence="6">
    <location>
        <begin position="1"/>
        <end position="51"/>
    </location>
</feature>
<reference evidence="7 8" key="1">
    <citation type="journal article" date="2018" name="Cell">
        <title>The Chara Genome: Secondary Complexity and Implications for Plant Terrestrialization.</title>
        <authorList>
            <person name="Nishiyama T."/>
            <person name="Sakayama H."/>
            <person name="Vries J.D."/>
            <person name="Buschmann H."/>
            <person name="Saint-Marcoux D."/>
            <person name="Ullrich K.K."/>
            <person name="Haas F.B."/>
            <person name="Vanderstraeten L."/>
            <person name="Becker D."/>
            <person name="Lang D."/>
            <person name="Vosolsobe S."/>
            <person name="Rombauts S."/>
            <person name="Wilhelmsson P.K.I."/>
            <person name="Janitza P."/>
            <person name="Kern R."/>
            <person name="Heyl A."/>
            <person name="Rumpler F."/>
            <person name="Villalobos L.I.A.C."/>
            <person name="Clay J.M."/>
            <person name="Skokan R."/>
            <person name="Toyoda A."/>
            <person name="Suzuki Y."/>
            <person name="Kagoshima H."/>
            <person name="Schijlen E."/>
            <person name="Tajeshwar N."/>
            <person name="Catarino B."/>
            <person name="Hetherington A.J."/>
            <person name="Saltykova A."/>
            <person name="Bonnot C."/>
            <person name="Breuninger H."/>
            <person name="Symeonidi A."/>
            <person name="Radhakrishnan G.V."/>
            <person name="Van Nieuwerburgh F."/>
            <person name="Deforce D."/>
            <person name="Chang C."/>
            <person name="Karol K.G."/>
            <person name="Hedrich R."/>
            <person name="Ulvskov P."/>
            <person name="Glockner G."/>
            <person name="Delwiche C.F."/>
            <person name="Petrasek J."/>
            <person name="Van de Peer Y."/>
            <person name="Friml J."/>
            <person name="Beilby M."/>
            <person name="Dolan L."/>
            <person name="Kohara Y."/>
            <person name="Sugano S."/>
            <person name="Fujiyama A."/>
            <person name="Delaux P.-M."/>
            <person name="Quint M."/>
            <person name="TheiBen G."/>
            <person name="Hagemann M."/>
            <person name="Harholt J."/>
            <person name="Dunand C."/>
            <person name="Zachgo S."/>
            <person name="Langdale J."/>
            <person name="Maumus F."/>
            <person name="Straeten D.V.D."/>
            <person name="Gould S.B."/>
            <person name="Rensing S.A."/>
        </authorList>
    </citation>
    <scope>NUCLEOTIDE SEQUENCE [LARGE SCALE GENOMIC DNA]</scope>
    <source>
        <strain evidence="7 8">S276</strain>
    </source>
</reference>
<keyword evidence="8" id="KW-1185">Reference proteome</keyword>
<evidence type="ECO:0000256" key="4">
    <source>
        <dbReference type="ARBA" id="ARBA00023089"/>
    </source>
</evidence>
<feature type="compositionally biased region" description="Pro residues" evidence="6">
    <location>
        <begin position="28"/>
        <end position="48"/>
    </location>
</feature>
<evidence type="ECO:0000313" key="8">
    <source>
        <dbReference type="Proteomes" id="UP000265515"/>
    </source>
</evidence>
<keyword evidence="4" id="KW-0287">Flowering</keyword>